<keyword evidence="1" id="KW-0378">Hydrolase</keyword>
<dbReference type="PANTHER" id="PTHR48081:SF8">
    <property type="entry name" value="ALPHA_BETA HYDROLASE FOLD-3 DOMAIN-CONTAINING PROTEIN-RELATED"/>
    <property type="match status" value="1"/>
</dbReference>
<accession>A0A382C354</accession>
<dbReference type="InterPro" id="IPR050300">
    <property type="entry name" value="GDXG_lipolytic_enzyme"/>
</dbReference>
<dbReference type="Pfam" id="PF07859">
    <property type="entry name" value="Abhydrolase_3"/>
    <property type="match status" value="1"/>
</dbReference>
<feature type="domain" description="Alpha/beta hydrolase fold-3" evidence="2">
    <location>
        <begin position="121"/>
        <end position="335"/>
    </location>
</feature>
<dbReference type="Gene3D" id="3.40.50.1820">
    <property type="entry name" value="alpha/beta hydrolase"/>
    <property type="match status" value="1"/>
</dbReference>
<dbReference type="GO" id="GO:0016787">
    <property type="term" value="F:hydrolase activity"/>
    <property type="evidence" value="ECO:0007669"/>
    <property type="project" value="UniProtKB-KW"/>
</dbReference>
<name>A0A382C354_9ZZZZ</name>
<gene>
    <name evidence="3" type="ORF">METZ01_LOCUS173369</name>
</gene>
<dbReference type="EMBL" id="UINC01032596">
    <property type="protein sequence ID" value="SVB20515.1"/>
    <property type="molecule type" value="Genomic_DNA"/>
</dbReference>
<evidence type="ECO:0000259" key="2">
    <source>
        <dbReference type="Pfam" id="PF07859"/>
    </source>
</evidence>
<evidence type="ECO:0000256" key="1">
    <source>
        <dbReference type="ARBA" id="ARBA00022801"/>
    </source>
</evidence>
<organism evidence="3">
    <name type="scientific">marine metagenome</name>
    <dbReference type="NCBI Taxonomy" id="408172"/>
    <lineage>
        <taxon>unclassified sequences</taxon>
        <taxon>metagenomes</taxon>
        <taxon>ecological metagenomes</taxon>
    </lineage>
</organism>
<protein>
    <recommendedName>
        <fullName evidence="2">Alpha/beta hydrolase fold-3 domain-containing protein</fullName>
    </recommendedName>
</protein>
<proteinExistence type="predicted"/>
<dbReference type="SUPFAM" id="SSF53474">
    <property type="entry name" value="alpha/beta-Hydrolases"/>
    <property type="match status" value="1"/>
</dbReference>
<dbReference type="InterPro" id="IPR029058">
    <property type="entry name" value="AB_hydrolase_fold"/>
</dbReference>
<dbReference type="PANTHER" id="PTHR48081">
    <property type="entry name" value="AB HYDROLASE SUPERFAMILY PROTEIN C4A8.06C"/>
    <property type="match status" value="1"/>
</dbReference>
<evidence type="ECO:0000313" key="3">
    <source>
        <dbReference type="EMBL" id="SVB20515.1"/>
    </source>
</evidence>
<dbReference type="AlphaFoldDB" id="A0A382C354"/>
<dbReference type="InterPro" id="IPR013094">
    <property type="entry name" value="AB_hydrolase_3"/>
</dbReference>
<sequence length="366" mass="39910">MDNTDKTPVKINLPGRLGNEEMTLRTDPRTDPRMLDGLVAVGLDGRGDAPPVTLDSPLDQLFEFISGMELFFQKVIQDCFSNLPPVDGVVSRTETITGSDGNEISLFIHHPEKMDGPLPCVFHTHGGGMVILSAECDNFVRWRNDLAATGMVVVGVEFRNGGGALGNHPFPAGLNDCASGLNWVFENRKELGISHIVISGESGGGNLAISTTMKAKEEGWLDRVAGVYAQCPYIYGLYSNPPSELCSLFENNGYMFDTDSMAILAKLYDPDGENSRNPLAWPYHASVEELAGLPPHVISLNELDPLRDEGFLFHQKLLKAGGSSVCRTLNGTCHAADILFIKNIPDIYDSTIRDIRSFAGKLSEQH</sequence>
<reference evidence="3" key="1">
    <citation type="submission" date="2018-05" db="EMBL/GenBank/DDBJ databases">
        <authorList>
            <person name="Lanie J.A."/>
            <person name="Ng W.-L."/>
            <person name="Kazmierczak K.M."/>
            <person name="Andrzejewski T.M."/>
            <person name="Davidsen T.M."/>
            <person name="Wayne K.J."/>
            <person name="Tettelin H."/>
            <person name="Glass J.I."/>
            <person name="Rusch D."/>
            <person name="Podicherti R."/>
            <person name="Tsui H.-C.T."/>
            <person name="Winkler M.E."/>
        </authorList>
    </citation>
    <scope>NUCLEOTIDE SEQUENCE</scope>
</reference>